<feature type="non-terminal residue" evidence="2">
    <location>
        <position position="52"/>
    </location>
</feature>
<dbReference type="Proteomes" id="UP001642464">
    <property type="component" value="Unassembled WGS sequence"/>
</dbReference>
<feature type="non-terminal residue" evidence="2">
    <location>
        <position position="1"/>
    </location>
</feature>
<name>A0ABP0R7D8_9DINO</name>
<organism evidence="2 3">
    <name type="scientific">Durusdinium trenchii</name>
    <dbReference type="NCBI Taxonomy" id="1381693"/>
    <lineage>
        <taxon>Eukaryota</taxon>
        <taxon>Sar</taxon>
        <taxon>Alveolata</taxon>
        <taxon>Dinophyceae</taxon>
        <taxon>Suessiales</taxon>
        <taxon>Symbiodiniaceae</taxon>
        <taxon>Durusdinium</taxon>
    </lineage>
</organism>
<keyword evidence="3" id="KW-1185">Reference proteome</keyword>
<comment type="caution">
    <text evidence="2">The sequence shown here is derived from an EMBL/GenBank/DDBJ whole genome shotgun (WGS) entry which is preliminary data.</text>
</comment>
<sequence>VSGVLSYSVAEPEAELANAPSQEVPQPEVPQERQKQVEPPVADESPKPLKQP</sequence>
<gene>
    <name evidence="2" type="ORF">SCF082_LOCUS45302</name>
</gene>
<evidence type="ECO:0000313" key="3">
    <source>
        <dbReference type="Proteomes" id="UP001642464"/>
    </source>
</evidence>
<proteinExistence type="predicted"/>
<protein>
    <submittedName>
        <fullName evidence="2">Uncharacterized protein</fullName>
    </submittedName>
</protein>
<evidence type="ECO:0000256" key="1">
    <source>
        <dbReference type="SAM" id="MobiDB-lite"/>
    </source>
</evidence>
<evidence type="ECO:0000313" key="2">
    <source>
        <dbReference type="EMBL" id="CAK9096510.1"/>
    </source>
</evidence>
<dbReference type="EMBL" id="CAXAMM010040968">
    <property type="protein sequence ID" value="CAK9096510.1"/>
    <property type="molecule type" value="Genomic_DNA"/>
</dbReference>
<accession>A0ABP0R7D8</accession>
<feature type="region of interest" description="Disordered" evidence="1">
    <location>
        <begin position="1"/>
        <end position="52"/>
    </location>
</feature>
<reference evidence="2 3" key="1">
    <citation type="submission" date="2024-02" db="EMBL/GenBank/DDBJ databases">
        <authorList>
            <person name="Chen Y."/>
            <person name="Shah S."/>
            <person name="Dougan E. K."/>
            <person name="Thang M."/>
            <person name="Chan C."/>
        </authorList>
    </citation>
    <scope>NUCLEOTIDE SEQUENCE [LARGE SCALE GENOMIC DNA]</scope>
</reference>